<keyword evidence="2" id="KW-1185">Reference proteome</keyword>
<dbReference type="EMBL" id="CM041532">
    <property type="protein sequence ID" value="KAI3375686.1"/>
    <property type="molecule type" value="Genomic_DNA"/>
</dbReference>
<dbReference type="Proteomes" id="UP000831701">
    <property type="component" value="Chromosome 2"/>
</dbReference>
<gene>
    <name evidence="1" type="ORF">L3Q82_003985</name>
</gene>
<organism evidence="1 2">
    <name type="scientific">Scortum barcoo</name>
    <name type="common">barcoo grunter</name>
    <dbReference type="NCBI Taxonomy" id="214431"/>
    <lineage>
        <taxon>Eukaryota</taxon>
        <taxon>Metazoa</taxon>
        <taxon>Chordata</taxon>
        <taxon>Craniata</taxon>
        <taxon>Vertebrata</taxon>
        <taxon>Euteleostomi</taxon>
        <taxon>Actinopterygii</taxon>
        <taxon>Neopterygii</taxon>
        <taxon>Teleostei</taxon>
        <taxon>Neoteleostei</taxon>
        <taxon>Acanthomorphata</taxon>
        <taxon>Eupercaria</taxon>
        <taxon>Centrarchiformes</taxon>
        <taxon>Terapontoidei</taxon>
        <taxon>Terapontidae</taxon>
        <taxon>Scortum</taxon>
    </lineage>
</organism>
<accession>A0ACB8X6C9</accession>
<evidence type="ECO:0000313" key="2">
    <source>
        <dbReference type="Proteomes" id="UP000831701"/>
    </source>
</evidence>
<comment type="caution">
    <text evidence="1">The sequence shown here is derived from an EMBL/GenBank/DDBJ whole genome shotgun (WGS) entry which is preliminary data.</text>
</comment>
<reference evidence="1" key="1">
    <citation type="submission" date="2022-04" db="EMBL/GenBank/DDBJ databases">
        <title>Jade perch genome.</title>
        <authorList>
            <person name="Chao B."/>
        </authorList>
    </citation>
    <scope>NUCLEOTIDE SEQUENCE</scope>
    <source>
        <strain evidence="1">CB-2022</strain>
    </source>
</reference>
<protein>
    <submittedName>
        <fullName evidence="1">Uncharacterized protein</fullName>
    </submittedName>
</protein>
<sequence>MELPDYRDETLMTGGEESTVEEMHQQLENIVSEYVQQNQTSTNTQLFSFLALLSAYIPKSYLQMSECLKILGPPDPIHGGPPFEKRMEPFINYINKSSSDGGRVCMISPEFAETALNALANSGISRSETVKNFMASLCGDQMEPYIFQFIKDLLTKRELGEKGKEKFSRLIEDIQEPKKEPKQALSVLKMASDKFKWAHIFPQTISRLYYHRGGITDHENAEKWAKEAIGRAQNNSYVADTLGQVYKRHLMKARQQQDIEDRAKVAFKAFKDVEAKADNEEGQEMRDTDTVNISSFFNNRGLFGFIQVAKIAYEKLISYPSWEDNNIFPNLKMEVEAKFDFFEWYLTYSKPDITSLEPDFFWKDVVLCYHYYTTQTAAKSTSFAGLLDSLNYGLFTSKGKRAGFEDAEQGGRTVSDLEAIRDDLKTIYDANPDDDKTAERYILSNIILSNKNPLQVTPVKELQNIIYTFLVTNAERRSPEFYLLVLLLFWPEDQSSQVVQEEDDEEVEQQDRMDSDDEQETRGQPAHVYPDLFIIDLKEQVTFMEKAFDRAEYGKYLRGRYLLPLFFLGKGSGLSRWIHKSRLDAIVEKEVNAKLADQQDQRNEKLRRINEMWVKGGVWQVPEIQRYPSSSPGGAMPQ</sequence>
<evidence type="ECO:0000313" key="1">
    <source>
        <dbReference type="EMBL" id="KAI3375686.1"/>
    </source>
</evidence>
<name>A0ACB8X6C9_9TELE</name>
<proteinExistence type="predicted"/>